<comment type="caution">
    <text evidence="2">The sequence shown here is derived from an EMBL/GenBank/DDBJ whole genome shotgun (WGS) entry which is preliminary data.</text>
</comment>
<dbReference type="AlphaFoldDB" id="A0A8K0DTK7"/>
<reference evidence="2" key="1">
    <citation type="submission" date="2020-03" db="EMBL/GenBank/DDBJ databases">
        <title>A high-quality chromosome-level genome assembly of a woody plant with both climbing and erect habits, Rhamnella rubrinervis.</title>
        <authorList>
            <person name="Lu Z."/>
            <person name="Yang Y."/>
            <person name="Zhu X."/>
            <person name="Sun Y."/>
        </authorList>
    </citation>
    <scope>NUCLEOTIDE SEQUENCE</scope>
    <source>
        <strain evidence="2">BYM</strain>
        <tissue evidence="2">Leaf</tissue>
    </source>
</reference>
<dbReference type="InterPro" id="IPR027482">
    <property type="entry name" value="Sec1-like_dom2"/>
</dbReference>
<gene>
    <name evidence="2" type="ORF">FNV43_RR25112</name>
</gene>
<dbReference type="EMBL" id="VOIH02000011">
    <property type="protein sequence ID" value="KAF3434009.1"/>
    <property type="molecule type" value="Genomic_DNA"/>
</dbReference>
<dbReference type="Proteomes" id="UP000796880">
    <property type="component" value="Unassembled WGS sequence"/>
</dbReference>
<dbReference type="InterPro" id="IPR043155">
    <property type="entry name" value="VPS33_dom3b"/>
</dbReference>
<dbReference type="OrthoDB" id="10262287at2759"/>
<organism evidence="2 3">
    <name type="scientific">Rhamnella rubrinervis</name>
    <dbReference type="NCBI Taxonomy" id="2594499"/>
    <lineage>
        <taxon>Eukaryota</taxon>
        <taxon>Viridiplantae</taxon>
        <taxon>Streptophyta</taxon>
        <taxon>Embryophyta</taxon>
        <taxon>Tracheophyta</taxon>
        <taxon>Spermatophyta</taxon>
        <taxon>Magnoliopsida</taxon>
        <taxon>eudicotyledons</taxon>
        <taxon>Gunneridae</taxon>
        <taxon>Pentapetalae</taxon>
        <taxon>rosids</taxon>
        <taxon>fabids</taxon>
        <taxon>Rosales</taxon>
        <taxon>Rhamnaceae</taxon>
        <taxon>rhamnoid group</taxon>
        <taxon>Rhamneae</taxon>
        <taxon>Rhamnella</taxon>
    </lineage>
</organism>
<dbReference type="Gene3D" id="3.40.50.1910">
    <property type="match status" value="2"/>
</dbReference>
<evidence type="ECO:0000313" key="3">
    <source>
        <dbReference type="Proteomes" id="UP000796880"/>
    </source>
</evidence>
<dbReference type="FunFam" id="3.40.50.1910:FF:000005">
    <property type="entry name" value="vacuolar protein sorting-associated protein 33A isoform X1"/>
    <property type="match status" value="1"/>
</dbReference>
<accession>A0A8K0DTK7</accession>
<proteinExistence type="inferred from homology"/>
<sequence>MAQIPNLDNAPLNLISLREQSQKELINILKNIRGKKCLVIDPKLSGSLSVIIQTSLLKEHGVELRHLSAEPIQTDAAKVVYLVRSQLNLMKFISSHVNNDISKGLQREYYVYFVPRRAVGCEKILEEEKVHHMLTIGEYPLYIVPLDEDVLSFELDLAYKECQVDGDTSSLWHIAKAIHKLEFSFGVIPNVRAKGKASVRIAEILNRMQAEEPVNSPDMVVPEINTLILLDREVDMVTPMCSQLTYEGLLDEFLHINNGSVELDASIMGVQQEGKKVKVPLNSSDKLFKEIRDLNFEVVVQILRQKATSMKQDYTEMTTTSQTVSELKDFVKKLNSLPEMTRHINLAQHLSTFTSKPSFLAQLDMEHTMVEAQSYDICFEYIEEMIHKQEPLINVLRLLILFSITNSGLPKKNFDYLRRELLHSYGFEHMGTLNNLEKAGLLKKQESKSNWLTVKRALQLVVEDTDTANPNDISYVFSGYAPLSIRLVQHAVRSGWRPIEDILKLLPGPHSDTKRGRFATSPSLDTLQGASASMDKVADGRRALVLVVFVGGVTFAEISALRYLCSQEGMAYDLIIGTTKIVSGHTLTESFVEKLG</sequence>
<dbReference type="Gene3D" id="1.25.40.850">
    <property type="match status" value="1"/>
</dbReference>
<protein>
    <recommendedName>
        <fullName evidence="4">Vacuolar protein sorting-associated protein 33A</fullName>
    </recommendedName>
</protein>
<dbReference type="InterPro" id="IPR001619">
    <property type="entry name" value="Sec1-like"/>
</dbReference>
<dbReference type="GO" id="GO:0016192">
    <property type="term" value="P:vesicle-mediated transport"/>
    <property type="evidence" value="ECO:0007669"/>
    <property type="project" value="InterPro"/>
</dbReference>
<dbReference type="InterPro" id="IPR036045">
    <property type="entry name" value="Sec1-like_sf"/>
</dbReference>
<keyword evidence="3" id="KW-1185">Reference proteome</keyword>
<dbReference type="Gene3D" id="3.40.50.2060">
    <property type="match status" value="1"/>
</dbReference>
<comment type="similarity">
    <text evidence="1">Belongs to the STXBP/unc-18/SEC1 family.</text>
</comment>
<evidence type="ECO:0000256" key="1">
    <source>
        <dbReference type="ARBA" id="ARBA00009884"/>
    </source>
</evidence>
<dbReference type="InterPro" id="IPR043154">
    <property type="entry name" value="Sec-1-like_dom1"/>
</dbReference>
<evidence type="ECO:0000313" key="2">
    <source>
        <dbReference type="EMBL" id="KAF3434009.1"/>
    </source>
</evidence>
<evidence type="ECO:0008006" key="4">
    <source>
        <dbReference type="Google" id="ProtNLM"/>
    </source>
</evidence>
<dbReference type="Pfam" id="PF00995">
    <property type="entry name" value="Sec1"/>
    <property type="match status" value="1"/>
</dbReference>
<name>A0A8K0DTK7_9ROSA</name>
<dbReference type="PIRSF" id="PIRSF005715">
    <property type="entry name" value="VPS45_Sec1"/>
    <property type="match status" value="1"/>
</dbReference>
<dbReference type="PANTHER" id="PTHR11679">
    <property type="entry name" value="VESICLE PROTEIN SORTING-ASSOCIATED"/>
    <property type="match status" value="1"/>
</dbReference>
<dbReference type="SUPFAM" id="SSF56815">
    <property type="entry name" value="Sec1/munc18-like (SM) proteins"/>
    <property type="match status" value="1"/>
</dbReference>